<accession>A0A4Q7N3J4</accession>
<dbReference type="RefSeq" id="WP_130539926.1">
    <property type="nucleotide sequence ID" value="NZ_CP042431.1"/>
</dbReference>
<evidence type="ECO:0000313" key="4">
    <source>
        <dbReference type="Proteomes" id="UP000293874"/>
    </source>
</evidence>
<dbReference type="SUPFAM" id="SSF74863">
    <property type="entry name" value="Thiol:disulfide interchange protein DsbD, N-terminal domain (DsbD-alpha)"/>
    <property type="match status" value="1"/>
</dbReference>
<dbReference type="Pfam" id="PF11412">
    <property type="entry name" value="DsbD_N"/>
    <property type="match status" value="1"/>
</dbReference>
<evidence type="ECO:0000259" key="2">
    <source>
        <dbReference type="Pfam" id="PF11412"/>
    </source>
</evidence>
<dbReference type="Gene3D" id="2.60.40.1250">
    <property type="entry name" value="Thiol:disulfide interchange protein DsbD, N-terminal domain"/>
    <property type="match status" value="1"/>
</dbReference>
<dbReference type="EMBL" id="SGXA01000001">
    <property type="protein sequence ID" value="RZS75565.1"/>
    <property type="molecule type" value="Genomic_DNA"/>
</dbReference>
<dbReference type="InterPro" id="IPR028250">
    <property type="entry name" value="DsbDN"/>
</dbReference>
<dbReference type="OrthoDB" id="767251at2"/>
<evidence type="ECO:0000256" key="1">
    <source>
        <dbReference type="SAM" id="SignalP"/>
    </source>
</evidence>
<reference evidence="3 4" key="1">
    <citation type="submission" date="2019-02" db="EMBL/GenBank/DDBJ databases">
        <title>Genomic Encyclopedia of Type Strains, Phase IV (KMG-IV): sequencing the most valuable type-strain genomes for metagenomic binning, comparative biology and taxonomic classification.</title>
        <authorList>
            <person name="Goeker M."/>
        </authorList>
    </citation>
    <scope>NUCLEOTIDE SEQUENCE [LARGE SCALE GENOMIC DNA]</scope>
    <source>
        <strain evidence="3 4">DSM 18116</strain>
    </source>
</reference>
<feature type="signal peptide" evidence="1">
    <location>
        <begin position="1"/>
        <end position="20"/>
    </location>
</feature>
<protein>
    <submittedName>
        <fullName evidence="3">Disulfide bond corrector protein DsbC</fullName>
    </submittedName>
</protein>
<gene>
    <name evidence="3" type="ORF">EV199_1434</name>
</gene>
<proteinExistence type="predicted"/>
<feature type="chain" id="PRO_5020512464" evidence="1">
    <location>
        <begin position="21"/>
        <end position="156"/>
    </location>
</feature>
<dbReference type="Proteomes" id="UP000293874">
    <property type="component" value="Unassembled WGS sequence"/>
</dbReference>
<keyword evidence="4" id="KW-1185">Reference proteome</keyword>
<keyword evidence="1" id="KW-0732">Signal</keyword>
<evidence type="ECO:0000313" key="3">
    <source>
        <dbReference type="EMBL" id="RZS75565.1"/>
    </source>
</evidence>
<sequence>MMKKGMLSLALCFASALLIGQEVITIKTYTQQKADTLELRLMFDVAPGMHVYAPSSLNQSQGYIIMKLDIDSIPEGLVLFPDHQWPEPVLTGGGEVYTGEGHTIICRFTGKAKRTPALIKGVLYFQACNDEMCFPPQEKTFTITLQKLSGKKSKKL</sequence>
<feature type="domain" description="Thiol:disulfide interchange protein DsbD N-terminal" evidence="2">
    <location>
        <begin position="21"/>
        <end position="143"/>
    </location>
</feature>
<organism evidence="3 4">
    <name type="scientific">Pseudobacter ginsenosidimutans</name>
    <dbReference type="NCBI Taxonomy" id="661488"/>
    <lineage>
        <taxon>Bacteria</taxon>
        <taxon>Pseudomonadati</taxon>
        <taxon>Bacteroidota</taxon>
        <taxon>Chitinophagia</taxon>
        <taxon>Chitinophagales</taxon>
        <taxon>Chitinophagaceae</taxon>
        <taxon>Pseudobacter</taxon>
    </lineage>
</organism>
<comment type="caution">
    <text evidence="3">The sequence shown here is derived from an EMBL/GenBank/DDBJ whole genome shotgun (WGS) entry which is preliminary data.</text>
</comment>
<name>A0A4Q7N3J4_9BACT</name>
<dbReference type="AlphaFoldDB" id="A0A4Q7N3J4"/>
<dbReference type="InterPro" id="IPR036929">
    <property type="entry name" value="DsbDN_sf"/>
</dbReference>